<dbReference type="SUPFAM" id="SSF51735">
    <property type="entry name" value="NAD(P)-binding Rossmann-fold domains"/>
    <property type="match status" value="1"/>
</dbReference>
<protein>
    <recommendedName>
        <fullName evidence="2">precorrin-2 dehydrogenase</fullName>
        <ecNumber evidence="2">1.3.1.76</ecNumber>
    </recommendedName>
</protein>
<evidence type="ECO:0000256" key="2">
    <source>
        <dbReference type="ARBA" id="ARBA00012400"/>
    </source>
</evidence>
<dbReference type="Gene3D" id="3.30.160.110">
    <property type="entry name" value="Siroheme synthase, domain 2"/>
    <property type="match status" value="1"/>
</dbReference>
<evidence type="ECO:0000256" key="3">
    <source>
        <dbReference type="ARBA" id="ARBA00023002"/>
    </source>
</evidence>
<dbReference type="NCBIfam" id="TIGR01470">
    <property type="entry name" value="cysG_Nterm"/>
    <property type="match status" value="1"/>
</dbReference>
<reference evidence="8 9" key="1">
    <citation type="submission" date="2022-10" db="EMBL/GenBank/DDBJ databases">
        <title>Comparative genomics and taxonomic characterization of three novel marine species of genus Reichenbachiella exhibiting antioxidant and polysaccharide degradation activities.</title>
        <authorList>
            <person name="Muhammad N."/>
            <person name="Lee Y.-J."/>
            <person name="Ko J."/>
            <person name="Kim S.-G."/>
        </authorList>
    </citation>
    <scope>NUCLEOTIDE SEQUENCE [LARGE SCALE GENOMIC DNA]</scope>
    <source>
        <strain evidence="8 9">ABR2-5</strain>
    </source>
</reference>
<keyword evidence="3" id="KW-0560">Oxidoreductase</keyword>
<evidence type="ECO:0000313" key="9">
    <source>
        <dbReference type="Proteomes" id="UP001300692"/>
    </source>
</evidence>
<comment type="caution">
    <text evidence="8">The sequence shown here is derived from an EMBL/GenBank/DDBJ whole genome shotgun (WGS) entry which is preliminary data.</text>
</comment>
<sequence>MSEDRGNTLFPVFFKLEEMKLLIVGGGYVGEEKLGAVLKNSPRTQIKMVATWFSEAVQDIVKDYPNITLVEKAFEPSDLEGMNLVIIGIDDPEASSQIQAACRAQNVLVNVADKPALCDFYLGSVVKKGDLKIAISTNGKSPTLSKRMREMLTDVIPEKIDDILDQMAKVRDKLKGDFDYKIKKLDEITKDWKG</sequence>
<dbReference type="Pfam" id="PF14824">
    <property type="entry name" value="Sirohm_synth_M"/>
    <property type="match status" value="1"/>
</dbReference>
<gene>
    <name evidence="8" type="ORF">N7U62_16310</name>
</gene>
<comment type="catalytic activity">
    <reaction evidence="6">
        <text>precorrin-2 + NAD(+) = sirohydrochlorin + NADH + 2 H(+)</text>
        <dbReference type="Rhea" id="RHEA:15613"/>
        <dbReference type="ChEBI" id="CHEBI:15378"/>
        <dbReference type="ChEBI" id="CHEBI:57540"/>
        <dbReference type="ChEBI" id="CHEBI:57945"/>
        <dbReference type="ChEBI" id="CHEBI:58351"/>
        <dbReference type="ChEBI" id="CHEBI:58827"/>
        <dbReference type="EC" id="1.3.1.76"/>
    </reaction>
</comment>
<evidence type="ECO:0000313" key="8">
    <source>
        <dbReference type="EMBL" id="MCV9388247.1"/>
    </source>
</evidence>
<keyword evidence="4" id="KW-0520">NAD</keyword>
<dbReference type="PANTHER" id="PTHR35330:SF1">
    <property type="entry name" value="SIROHEME BIOSYNTHESIS PROTEIN MET8"/>
    <property type="match status" value="1"/>
</dbReference>
<organism evidence="8 9">
    <name type="scientific">Reichenbachiella ulvae</name>
    <dbReference type="NCBI Taxonomy" id="2980104"/>
    <lineage>
        <taxon>Bacteria</taxon>
        <taxon>Pseudomonadati</taxon>
        <taxon>Bacteroidota</taxon>
        <taxon>Cytophagia</taxon>
        <taxon>Cytophagales</taxon>
        <taxon>Reichenbachiellaceae</taxon>
        <taxon>Reichenbachiella</taxon>
    </lineage>
</organism>
<dbReference type="PANTHER" id="PTHR35330">
    <property type="entry name" value="SIROHEME BIOSYNTHESIS PROTEIN MET8"/>
    <property type="match status" value="1"/>
</dbReference>
<keyword evidence="9" id="KW-1185">Reference proteome</keyword>
<keyword evidence="5" id="KW-0627">Porphyrin biosynthesis</keyword>
<dbReference type="InterPro" id="IPR006367">
    <property type="entry name" value="Sirohaem_synthase_N"/>
</dbReference>
<comment type="pathway">
    <text evidence="1">Porphyrin-containing compound metabolism; siroheme biosynthesis; sirohydrochlorin from precorrin-2: step 1/1.</text>
</comment>
<evidence type="ECO:0000259" key="7">
    <source>
        <dbReference type="Pfam" id="PF14824"/>
    </source>
</evidence>
<evidence type="ECO:0000256" key="1">
    <source>
        <dbReference type="ARBA" id="ARBA00005010"/>
    </source>
</evidence>
<feature type="domain" description="Siroheme synthase central" evidence="7">
    <location>
        <begin position="129"/>
        <end position="153"/>
    </location>
</feature>
<evidence type="ECO:0000256" key="5">
    <source>
        <dbReference type="ARBA" id="ARBA00023244"/>
    </source>
</evidence>
<dbReference type="EMBL" id="JAOYOD010000001">
    <property type="protein sequence ID" value="MCV9388247.1"/>
    <property type="molecule type" value="Genomic_DNA"/>
</dbReference>
<dbReference type="Pfam" id="PF13241">
    <property type="entry name" value="NAD_binding_7"/>
    <property type="match status" value="1"/>
</dbReference>
<dbReference type="InterPro" id="IPR036291">
    <property type="entry name" value="NAD(P)-bd_dom_sf"/>
</dbReference>
<dbReference type="EC" id="1.3.1.76" evidence="2"/>
<dbReference type="Proteomes" id="UP001300692">
    <property type="component" value="Unassembled WGS sequence"/>
</dbReference>
<proteinExistence type="predicted"/>
<dbReference type="Gene3D" id="3.40.50.720">
    <property type="entry name" value="NAD(P)-binding Rossmann-like Domain"/>
    <property type="match status" value="1"/>
</dbReference>
<dbReference type="RefSeq" id="WP_264139085.1">
    <property type="nucleotide sequence ID" value="NZ_JAOYOD010000001.1"/>
</dbReference>
<dbReference type="SUPFAM" id="SSF75615">
    <property type="entry name" value="Siroheme synthase middle domains-like"/>
    <property type="match status" value="1"/>
</dbReference>
<dbReference type="InterPro" id="IPR028281">
    <property type="entry name" value="Sirohaem_synthase_central"/>
</dbReference>
<name>A0ABT3CX92_9BACT</name>
<evidence type="ECO:0000256" key="6">
    <source>
        <dbReference type="ARBA" id="ARBA00047561"/>
    </source>
</evidence>
<dbReference type="InterPro" id="IPR028161">
    <property type="entry name" value="Met8-like"/>
</dbReference>
<accession>A0ABT3CX92</accession>
<evidence type="ECO:0000256" key="4">
    <source>
        <dbReference type="ARBA" id="ARBA00023027"/>
    </source>
</evidence>